<accession>A0A165F498</accession>
<dbReference type="GO" id="GO:0005524">
    <property type="term" value="F:ATP binding"/>
    <property type="evidence" value="ECO:0007669"/>
    <property type="project" value="InterPro"/>
</dbReference>
<keyword evidence="3" id="KW-0808">Transferase</keyword>
<dbReference type="PROSITE" id="PS50011">
    <property type="entry name" value="PROTEIN_KINASE_DOM"/>
    <property type="match status" value="1"/>
</dbReference>
<evidence type="ECO:0000313" key="3">
    <source>
        <dbReference type="EMBL" id="KZV88353.1"/>
    </source>
</evidence>
<protein>
    <submittedName>
        <fullName evidence="3">Kinase-like protein</fullName>
    </submittedName>
</protein>
<sequence length="325" mass="35838">MTADIDMALLASPYSSATVISSTAPSSDPKLEAPPHPGLLFSQSTPRSAPTNPTALLSPFASGACSELFKCVVKKPEIVQVDINGELQTNAPDVTAQFLAELLVYTTVSRHRNIVAFLGSLEGVGMVMEYVEGRSLFQVLRQRPQISRELKIDFHNQLLDGLAHLHSFGFSHGDLSLLNVMVAEPSKVIKLFDFGRSTTVHDTQQGSDTASTSTITLDNRPVIVNKIHPGTRPFTAPEILREECTDARLADAYSFGIILLCMDRGGLVNLEARNQKKDILPDLSGLEVFPDVIPPYLQKWTKRRRIARENRIHVPSTRNRDRNAL</sequence>
<organism evidence="3 4">
    <name type="scientific">Exidia glandulosa HHB12029</name>
    <dbReference type="NCBI Taxonomy" id="1314781"/>
    <lineage>
        <taxon>Eukaryota</taxon>
        <taxon>Fungi</taxon>
        <taxon>Dikarya</taxon>
        <taxon>Basidiomycota</taxon>
        <taxon>Agaricomycotina</taxon>
        <taxon>Agaricomycetes</taxon>
        <taxon>Auriculariales</taxon>
        <taxon>Exidiaceae</taxon>
        <taxon>Exidia</taxon>
    </lineage>
</organism>
<dbReference type="AlphaFoldDB" id="A0A165F498"/>
<dbReference type="SUPFAM" id="SSF56112">
    <property type="entry name" value="Protein kinase-like (PK-like)"/>
    <property type="match status" value="1"/>
</dbReference>
<gene>
    <name evidence="3" type="ORF">EXIGLDRAFT_772807</name>
</gene>
<dbReference type="Proteomes" id="UP000077266">
    <property type="component" value="Unassembled WGS sequence"/>
</dbReference>
<evidence type="ECO:0000313" key="4">
    <source>
        <dbReference type="Proteomes" id="UP000077266"/>
    </source>
</evidence>
<dbReference type="GO" id="GO:0005634">
    <property type="term" value="C:nucleus"/>
    <property type="evidence" value="ECO:0007669"/>
    <property type="project" value="TreeGrafter"/>
</dbReference>
<name>A0A165F498_EXIGL</name>
<dbReference type="GO" id="GO:0004674">
    <property type="term" value="F:protein serine/threonine kinase activity"/>
    <property type="evidence" value="ECO:0007669"/>
    <property type="project" value="TreeGrafter"/>
</dbReference>
<dbReference type="OrthoDB" id="1668230at2759"/>
<evidence type="ECO:0000256" key="1">
    <source>
        <dbReference type="SAM" id="MobiDB-lite"/>
    </source>
</evidence>
<feature type="region of interest" description="Disordered" evidence="1">
    <location>
        <begin position="23"/>
        <end position="53"/>
    </location>
</feature>
<dbReference type="PROSITE" id="PS00109">
    <property type="entry name" value="PROTEIN_KINASE_TYR"/>
    <property type="match status" value="1"/>
</dbReference>
<dbReference type="PANTHER" id="PTHR44167">
    <property type="entry name" value="OVARIAN-SPECIFIC SERINE/THREONINE-PROTEIN KINASE LOK-RELATED"/>
    <property type="match status" value="1"/>
</dbReference>
<dbReference type="Gene3D" id="1.10.510.10">
    <property type="entry name" value="Transferase(Phosphotransferase) domain 1"/>
    <property type="match status" value="1"/>
</dbReference>
<reference evidence="3 4" key="1">
    <citation type="journal article" date="2016" name="Mol. Biol. Evol.">
        <title>Comparative Genomics of Early-Diverging Mushroom-Forming Fungi Provides Insights into the Origins of Lignocellulose Decay Capabilities.</title>
        <authorList>
            <person name="Nagy L.G."/>
            <person name="Riley R."/>
            <person name="Tritt A."/>
            <person name="Adam C."/>
            <person name="Daum C."/>
            <person name="Floudas D."/>
            <person name="Sun H."/>
            <person name="Yadav J.S."/>
            <person name="Pangilinan J."/>
            <person name="Larsson K.H."/>
            <person name="Matsuura K."/>
            <person name="Barry K."/>
            <person name="Labutti K."/>
            <person name="Kuo R."/>
            <person name="Ohm R.A."/>
            <person name="Bhattacharya S.S."/>
            <person name="Shirouzu T."/>
            <person name="Yoshinaga Y."/>
            <person name="Martin F.M."/>
            <person name="Grigoriev I.V."/>
            <person name="Hibbett D.S."/>
        </authorList>
    </citation>
    <scope>NUCLEOTIDE SEQUENCE [LARGE SCALE GENOMIC DNA]</scope>
    <source>
        <strain evidence="3 4">HHB12029</strain>
    </source>
</reference>
<dbReference type="InterPro" id="IPR008266">
    <property type="entry name" value="Tyr_kinase_AS"/>
</dbReference>
<dbReference type="InterPro" id="IPR000719">
    <property type="entry name" value="Prot_kinase_dom"/>
</dbReference>
<keyword evidence="3" id="KW-0418">Kinase</keyword>
<dbReference type="CDD" id="cd00180">
    <property type="entry name" value="PKc"/>
    <property type="match status" value="1"/>
</dbReference>
<dbReference type="GO" id="GO:0044773">
    <property type="term" value="P:mitotic DNA damage checkpoint signaling"/>
    <property type="evidence" value="ECO:0007669"/>
    <property type="project" value="TreeGrafter"/>
</dbReference>
<dbReference type="PANTHER" id="PTHR44167:SF24">
    <property type="entry name" value="SERINE_THREONINE-PROTEIN KINASE CHK2"/>
    <property type="match status" value="1"/>
</dbReference>
<dbReference type="STRING" id="1314781.A0A165F498"/>
<dbReference type="EMBL" id="KV426102">
    <property type="protein sequence ID" value="KZV88353.1"/>
    <property type="molecule type" value="Genomic_DNA"/>
</dbReference>
<evidence type="ECO:0000259" key="2">
    <source>
        <dbReference type="PROSITE" id="PS50011"/>
    </source>
</evidence>
<keyword evidence="4" id="KW-1185">Reference proteome</keyword>
<dbReference type="InParanoid" id="A0A165F498"/>
<proteinExistence type="predicted"/>
<feature type="domain" description="Protein kinase" evidence="2">
    <location>
        <begin position="54"/>
        <end position="325"/>
    </location>
</feature>
<dbReference type="InterPro" id="IPR011009">
    <property type="entry name" value="Kinase-like_dom_sf"/>
</dbReference>
<dbReference type="Pfam" id="PF00069">
    <property type="entry name" value="Pkinase"/>
    <property type="match status" value="1"/>
</dbReference>
<feature type="compositionally biased region" description="Polar residues" evidence="1">
    <location>
        <begin position="41"/>
        <end position="53"/>
    </location>
</feature>